<sequence length="55" mass="5874">MCTFDRVGFGSPFDRLPFRTAKGEFATTLGQSHPLPETPLPSGTVPGRAAVLGKR</sequence>
<accession>A0A7D5K8I0</accession>
<dbReference type="RefSeq" id="WP_179169854.1">
    <property type="nucleotide sequence ID" value="NZ_CP058529.1"/>
</dbReference>
<evidence type="ECO:0000313" key="3">
    <source>
        <dbReference type="Proteomes" id="UP000509750"/>
    </source>
</evidence>
<evidence type="ECO:0000256" key="1">
    <source>
        <dbReference type="SAM" id="MobiDB-lite"/>
    </source>
</evidence>
<reference evidence="2 3" key="1">
    <citation type="submission" date="2020-07" db="EMBL/GenBank/DDBJ databases">
        <title>Gai3-2, isolated from salt lake.</title>
        <authorList>
            <person name="Cui H."/>
            <person name="Shi X."/>
        </authorList>
    </citation>
    <scope>NUCLEOTIDE SEQUENCE [LARGE SCALE GENOMIC DNA]</scope>
    <source>
        <strain evidence="2 3">Gai3-2</strain>
    </source>
</reference>
<evidence type="ECO:0000313" key="2">
    <source>
        <dbReference type="EMBL" id="QLG28279.1"/>
    </source>
</evidence>
<dbReference type="EMBL" id="CP058529">
    <property type="protein sequence ID" value="QLG28279.1"/>
    <property type="molecule type" value="Genomic_DNA"/>
</dbReference>
<gene>
    <name evidence="2" type="ORF">HUG10_12290</name>
</gene>
<dbReference type="AlphaFoldDB" id="A0A7D5K8I0"/>
<dbReference type="Proteomes" id="UP000509750">
    <property type="component" value="Chromosome"/>
</dbReference>
<dbReference type="KEGG" id="halg:HUG10_12290"/>
<keyword evidence="3" id="KW-1185">Reference proteome</keyword>
<dbReference type="GeneID" id="56029625"/>
<feature type="region of interest" description="Disordered" evidence="1">
    <location>
        <begin position="28"/>
        <end position="55"/>
    </location>
</feature>
<organism evidence="2 3">
    <name type="scientific">Halorarum halophilum</name>
    <dbReference type="NCBI Taxonomy" id="2743090"/>
    <lineage>
        <taxon>Archaea</taxon>
        <taxon>Methanobacteriati</taxon>
        <taxon>Methanobacteriota</taxon>
        <taxon>Stenosarchaea group</taxon>
        <taxon>Halobacteria</taxon>
        <taxon>Halobacteriales</taxon>
        <taxon>Haloferacaceae</taxon>
        <taxon>Halorarum</taxon>
    </lineage>
</organism>
<name>A0A7D5K8I0_9EURY</name>
<proteinExistence type="predicted"/>
<protein>
    <submittedName>
        <fullName evidence="2">Uncharacterized protein</fullName>
    </submittedName>
</protein>